<evidence type="ECO:0000313" key="1">
    <source>
        <dbReference type="EMBL" id="VFA98660.1"/>
    </source>
</evidence>
<gene>
    <name evidence="1" type="ORF">NCTC10797_02432</name>
</gene>
<organism evidence="1 2">
    <name type="scientific">Nocardia cyriacigeorgica</name>
    <dbReference type="NCBI Taxonomy" id="135487"/>
    <lineage>
        <taxon>Bacteria</taxon>
        <taxon>Bacillati</taxon>
        <taxon>Actinomycetota</taxon>
        <taxon>Actinomycetes</taxon>
        <taxon>Mycobacteriales</taxon>
        <taxon>Nocardiaceae</taxon>
        <taxon>Nocardia</taxon>
    </lineage>
</organism>
<accession>A0A4U8VY85</accession>
<reference evidence="1 2" key="1">
    <citation type="submission" date="2019-02" db="EMBL/GenBank/DDBJ databases">
        <authorList>
            <consortium name="Pathogen Informatics"/>
        </authorList>
    </citation>
    <scope>NUCLEOTIDE SEQUENCE [LARGE SCALE GENOMIC DNA]</scope>
    <source>
        <strain evidence="1 2">3012STDY6756504</strain>
    </source>
</reference>
<sequence length="42" mass="4884">MNVQRIHERQMRRLGVACRTGEFVLPETMLSADRRARARSSP</sequence>
<protein>
    <submittedName>
        <fullName evidence="1">Uncharacterized protein</fullName>
    </submittedName>
</protein>
<name>A0A4U8VY85_9NOCA</name>
<dbReference type="Proteomes" id="UP000290439">
    <property type="component" value="Chromosome"/>
</dbReference>
<dbReference type="AlphaFoldDB" id="A0A4U8VY85"/>
<proteinExistence type="predicted"/>
<dbReference type="EMBL" id="LR215973">
    <property type="protein sequence ID" value="VFA98660.1"/>
    <property type="molecule type" value="Genomic_DNA"/>
</dbReference>
<evidence type="ECO:0000313" key="2">
    <source>
        <dbReference type="Proteomes" id="UP000290439"/>
    </source>
</evidence>